<feature type="domain" description="Pseudouridine synthase II N-terminal" evidence="6">
    <location>
        <begin position="25"/>
        <end position="173"/>
    </location>
</feature>
<gene>
    <name evidence="5" type="primary">truB</name>
    <name evidence="8" type="ORF">J2S01_001167</name>
</gene>
<dbReference type="PANTHER" id="PTHR13767:SF2">
    <property type="entry name" value="PSEUDOURIDYLATE SYNTHASE TRUB1"/>
    <property type="match status" value="1"/>
</dbReference>
<evidence type="ECO:0000256" key="2">
    <source>
        <dbReference type="ARBA" id="ARBA00005642"/>
    </source>
</evidence>
<dbReference type="InterPro" id="IPR014780">
    <property type="entry name" value="tRNA_psdUridine_synth_TruB"/>
</dbReference>
<comment type="caution">
    <text evidence="8">The sequence shown here is derived from an EMBL/GenBank/DDBJ whole genome shotgun (WGS) entry which is preliminary data.</text>
</comment>
<dbReference type="Pfam" id="PF01509">
    <property type="entry name" value="TruB_N"/>
    <property type="match status" value="1"/>
</dbReference>
<dbReference type="CDD" id="cd02573">
    <property type="entry name" value="PseudoU_synth_EcTruB"/>
    <property type="match status" value="1"/>
</dbReference>
<evidence type="ECO:0000313" key="9">
    <source>
        <dbReference type="Proteomes" id="UP001239167"/>
    </source>
</evidence>
<feature type="domain" description="tRNA pseudouridylate synthase B C-terminal" evidence="7">
    <location>
        <begin position="174"/>
        <end position="214"/>
    </location>
</feature>
<evidence type="ECO:0000259" key="6">
    <source>
        <dbReference type="Pfam" id="PF01509"/>
    </source>
</evidence>
<dbReference type="HAMAP" id="MF_01080">
    <property type="entry name" value="TruB_bact"/>
    <property type="match status" value="1"/>
</dbReference>
<dbReference type="RefSeq" id="WP_196604650.1">
    <property type="nucleotide sequence ID" value="NZ_CP116940.1"/>
</dbReference>
<evidence type="ECO:0000256" key="1">
    <source>
        <dbReference type="ARBA" id="ARBA00000385"/>
    </source>
</evidence>
<dbReference type="Gene3D" id="3.30.2350.10">
    <property type="entry name" value="Pseudouridine synthase"/>
    <property type="match status" value="1"/>
</dbReference>
<reference evidence="8 9" key="1">
    <citation type="submission" date="2023-07" db="EMBL/GenBank/DDBJ databases">
        <title>Genomic Encyclopedia of Type Strains, Phase IV (KMG-IV): sequencing the most valuable type-strain genomes for metagenomic binning, comparative biology and taxonomic classification.</title>
        <authorList>
            <person name="Goeker M."/>
        </authorList>
    </citation>
    <scope>NUCLEOTIDE SEQUENCE [LARGE SCALE GENOMIC DNA]</scope>
    <source>
        <strain evidence="8 9">DSM 16980</strain>
    </source>
</reference>
<sequence length="291" mass="31622">MPINGFVNVLKPPGMTSHDVISCMRRIYRTKKIGHAGTLDPAAAGVLPVAVGHATRLLEYMADTDKSYRAEVVLGIGTDTDDDTGSILRQENFIMPETALLKTVLKSFCGEIMQVPPAYSAIKINGQKAYELARQNIEVKIAPRRINIYGIELLGCMENGFSMDVDCSKGTYIRSLCADIGKALNIPAVMGFLLRTRAGAFRLAEANTLEELSQDPAAFVQGMDILRGTMETCDINDEMLADFYQGRKIEYNGEINDGTALLIYCGDIFAGIGKVSDGGAAIAPHKVFNNK</sequence>
<proteinExistence type="inferred from homology"/>
<dbReference type="Pfam" id="PF16198">
    <property type="entry name" value="TruB_C_2"/>
    <property type="match status" value="1"/>
</dbReference>
<comment type="catalytic activity">
    <reaction evidence="1 5">
        <text>uridine(55) in tRNA = pseudouridine(55) in tRNA</text>
        <dbReference type="Rhea" id="RHEA:42532"/>
        <dbReference type="Rhea" id="RHEA-COMP:10101"/>
        <dbReference type="Rhea" id="RHEA-COMP:10102"/>
        <dbReference type="ChEBI" id="CHEBI:65314"/>
        <dbReference type="ChEBI" id="CHEBI:65315"/>
        <dbReference type="EC" id="5.4.99.25"/>
    </reaction>
</comment>
<dbReference type="EMBL" id="JAUSUE010000006">
    <property type="protein sequence ID" value="MDQ0203451.1"/>
    <property type="molecule type" value="Genomic_DNA"/>
</dbReference>
<dbReference type="InterPro" id="IPR020103">
    <property type="entry name" value="PsdUridine_synth_cat_dom_sf"/>
</dbReference>
<dbReference type="InterPro" id="IPR032819">
    <property type="entry name" value="TruB_C"/>
</dbReference>
<dbReference type="GO" id="GO:0160148">
    <property type="term" value="F:tRNA pseudouridine(55) synthase activity"/>
    <property type="evidence" value="ECO:0007669"/>
    <property type="project" value="UniProtKB-EC"/>
</dbReference>
<dbReference type="InterPro" id="IPR002501">
    <property type="entry name" value="PsdUridine_synth_N"/>
</dbReference>
<dbReference type="PANTHER" id="PTHR13767">
    <property type="entry name" value="TRNA-PSEUDOURIDINE SYNTHASE"/>
    <property type="match status" value="1"/>
</dbReference>
<protein>
    <recommendedName>
        <fullName evidence="5">tRNA pseudouridine synthase B</fullName>
        <ecNumber evidence="5">5.4.99.25</ecNumber>
    </recommendedName>
    <alternativeName>
        <fullName evidence="5">tRNA pseudouridine(55) synthase</fullName>
        <shortName evidence="5">Psi55 synthase</shortName>
    </alternativeName>
    <alternativeName>
        <fullName evidence="5">tRNA pseudouridylate synthase</fullName>
    </alternativeName>
    <alternativeName>
        <fullName evidence="5">tRNA-uridine isomerase</fullName>
    </alternativeName>
</protein>
<evidence type="ECO:0000256" key="3">
    <source>
        <dbReference type="ARBA" id="ARBA00022694"/>
    </source>
</evidence>
<feature type="active site" description="Nucleophile" evidence="5">
    <location>
        <position position="40"/>
    </location>
</feature>
<evidence type="ECO:0000256" key="5">
    <source>
        <dbReference type="HAMAP-Rule" id="MF_01080"/>
    </source>
</evidence>
<keyword evidence="4 5" id="KW-0413">Isomerase</keyword>
<dbReference type="EC" id="5.4.99.25" evidence="5"/>
<keyword evidence="9" id="KW-1185">Reference proteome</keyword>
<dbReference type="NCBIfam" id="TIGR00431">
    <property type="entry name" value="TruB"/>
    <property type="match status" value="1"/>
</dbReference>
<accession>A0ABT9Y6I9</accession>
<evidence type="ECO:0000256" key="4">
    <source>
        <dbReference type="ARBA" id="ARBA00023235"/>
    </source>
</evidence>
<keyword evidence="3 5" id="KW-0819">tRNA processing</keyword>
<name>A0ABT9Y6I9_9FIRM</name>
<comment type="function">
    <text evidence="5">Responsible for synthesis of pseudouridine from uracil-55 in the psi GC loop of transfer RNAs.</text>
</comment>
<evidence type="ECO:0000313" key="8">
    <source>
        <dbReference type="EMBL" id="MDQ0203451.1"/>
    </source>
</evidence>
<dbReference type="Proteomes" id="UP001239167">
    <property type="component" value="Unassembled WGS sequence"/>
</dbReference>
<organism evidence="8 9">
    <name type="scientific">Pectinatus haikarae</name>
    <dbReference type="NCBI Taxonomy" id="349096"/>
    <lineage>
        <taxon>Bacteria</taxon>
        <taxon>Bacillati</taxon>
        <taxon>Bacillota</taxon>
        <taxon>Negativicutes</taxon>
        <taxon>Selenomonadales</taxon>
        <taxon>Selenomonadaceae</taxon>
        <taxon>Pectinatus</taxon>
    </lineage>
</organism>
<dbReference type="SUPFAM" id="SSF55120">
    <property type="entry name" value="Pseudouridine synthase"/>
    <property type="match status" value="1"/>
</dbReference>
<comment type="similarity">
    <text evidence="2 5">Belongs to the pseudouridine synthase TruB family. Type 1 subfamily.</text>
</comment>
<evidence type="ECO:0000259" key="7">
    <source>
        <dbReference type="Pfam" id="PF16198"/>
    </source>
</evidence>